<dbReference type="SUPFAM" id="SSF52968">
    <property type="entry name" value="B12-dependent dehydatase associated subunit"/>
    <property type="match status" value="1"/>
</dbReference>
<dbReference type="AlphaFoldDB" id="A0A1S1QFX1"/>
<dbReference type="Proteomes" id="UP000179627">
    <property type="component" value="Unassembled WGS sequence"/>
</dbReference>
<protein>
    <recommendedName>
        <fullName evidence="4">Dehydratase medium subunit</fullName>
    </recommendedName>
</protein>
<proteinExistence type="predicted"/>
<comment type="caution">
    <text evidence="2">The sequence shown here is derived from an EMBL/GenBank/DDBJ whole genome shotgun (WGS) entry which is preliminary data.</text>
</comment>
<evidence type="ECO:0000256" key="1">
    <source>
        <dbReference type="SAM" id="MobiDB-lite"/>
    </source>
</evidence>
<organism evidence="2 3">
    <name type="scientific">Parafrankia colletiae</name>
    <dbReference type="NCBI Taxonomy" id="573497"/>
    <lineage>
        <taxon>Bacteria</taxon>
        <taxon>Bacillati</taxon>
        <taxon>Actinomycetota</taxon>
        <taxon>Actinomycetes</taxon>
        <taxon>Frankiales</taxon>
        <taxon>Frankiaceae</taxon>
        <taxon>Parafrankia</taxon>
    </lineage>
</organism>
<dbReference type="OrthoDB" id="3691278at2"/>
<accession>A0A1S1QFX1</accession>
<sequence length="136" mass="14316">MHDRRADRARRGRPTIVVRYDLDQSDPRLVREIHAGMEEEGVPFRTEPAHGDHSHGDHRGNNDHGGEAAALAYAAAQASALDVGVGVDAHGTVCVHHAKLPPAAPVLTGPASAARVLGHNAARIVVGLPLRPLPAP</sequence>
<reference evidence="3" key="1">
    <citation type="submission" date="2016-07" db="EMBL/GenBank/DDBJ databases">
        <title>Sequence Frankia sp. strain CcI1.17.</title>
        <authorList>
            <person name="Ghodhbane-Gtari F."/>
            <person name="Swanson E."/>
            <person name="Gueddou A."/>
            <person name="Morris K."/>
            <person name="Hezbri K."/>
            <person name="Ktari A."/>
            <person name="Nouioui I."/>
            <person name="Abebe-Akele F."/>
            <person name="Simpson S."/>
            <person name="Thomas K."/>
            <person name="Gtari M."/>
            <person name="Tisa L.S."/>
            <person name="Hurst S."/>
        </authorList>
    </citation>
    <scope>NUCLEOTIDE SEQUENCE [LARGE SCALE GENOMIC DNA]</scope>
    <source>
        <strain evidence="3">Cc1.17</strain>
    </source>
</reference>
<dbReference type="Gene3D" id="3.40.50.10150">
    <property type="entry name" value="B12-dependent dehydatase associated subunit"/>
    <property type="match status" value="1"/>
</dbReference>
<dbReference type="EMBL" id="MBLM01000138">
    <property type="protein sequence ID" value="OHV32547.1"/>
    <property type="molecule type" value="Genomic_DNA"/>
</dbReference>
<evidence type="ECO:0000313" key="2">
    <source>
        <dbReference type="EMBL" id="OHV32547.1"/>
    </source>
</evidence>
<dbReference type="Pfam" id="PF02288">
    <property type="entry name" value="Dehydratase_MU"/>
    <property type="match status" value="1"/>
</dbReference>
<dbReference type="RefSeq" id="WP_071087831.1">
    <property type="nucleotide sequence ID" value="NZ_MBLM01000138.1"/>
</dbReference>
<gene>
    <name evidence="2" type="ORF">CC117_24915</name>
</gene>
<dbReference type="InterPro" id="IPR010254">
    <property type="entry name" value="B12-dep_deHydtase_bsu"/>
</dbReference>
<dbReference type="InterPro" id="IPR003208">
    <property type="entry name" value="Dehydtase/Dehydtase_re"/>
</dbReference>
<evidence type="ECO:0000313" key="3">
    <source>
        <dbReference type="Proteomes" id="UP000179627"/>
    </source>
</evidence>
<keyword evidence="3" id="KW-1185">Reference proteome</keyword>
<name>A0A1S1QFX1_9ACTN</name>
<feature type="compositionally biased region" description="Basic and acidic residues" evidence="1">
    <location>
        <begin position="47"/>
        <end position="66"/>
    </location>
</feature>
<feature type="region of interest" description="Disordered" evidence="1">
    <location>
        <begin position="36"/>
        <end position="66"/>
    </location>
</feature>
<evidence type="ECO:0008006" key="4">
    <source>
        <dbReference type="Google" id="ProtNLM"/>
    </source>
</evidence>